<feature type="region of interest" description="Disordered" evidence="1">
    <location>
        <begin position="106"/>
        <end position="128"/>
    </location>
</feature>
<accession>A0A9X2UPT7</accession>
<protein>
    <submittedName>
        <fullName evidence="2">Uncharacterized protein</fullName>
    </submittedName>
</protein>
<dbReference type="Proteomes" id="UP001155040">
    <property type="component" value="Unassembled WGS sequence"/>
</dbReference>
<evidence type="ECO:0000313" key="3">
    <source>
        <dbReference type="Proteomes" id="UP001155040"/>
    </source>
</evidence>
<name>A0A9X2UPT7_9BACT</name>
<feature type="region of interest" description="Disordered" evidence="1">
    <location>
        <begin position="37"/>
        <end position="78"/>
    </location>
</feature>
<dbReference type="RefSeq" id="WP_259091225.1">
    <property type="nucleotide sequence ID" value="NZ_JANTZY010000024.1"/>
</dbReference>
<sequence>MGLDGEKPSVLTYDDILTLYDELLPLYKYIERNLEPEDSFDSDSFSPPADQKNPLPSDKNPLPSPKQPSSELLEQPGNELNPVNIEELAQGVNRKAGTGGYAVADLQDIRMDEKDNDLPDRPDQKPTSDIFRVSDFSDDFVFHCGGRNELQFNLALRRFDGVWKVRYGAAFLYKLGRGMESLVSMGSRIRYFNEYLRANPEAFTGLKLWYEPKGSRKPRGDSPPREIPEQLLEEGTFFFIGRRSNPSEISYDDILTTFDKLLPLYKYIERNLSPEDFSKQEDSTQAPNEEHLSTSDTHETTAERTAATVSVERTHDRMRDVLAKRLASEHGRGNVHVERSTQHGKSIDLVVQTDGREWFYEVKPFSEPRLCLRKAIGQLLEYGYWSGSETPERLIVVGKSELDSRGEAYLSTLKERFSLPLEYQSVQVG</sequence>
<gene>
    <name evidence="2" type="ORF">GGQ01_003028</name>
</gene>
<reference evidence="2" key="1">
    <citation type="submission" date="2022-08" db="EMBL/GenBank/DDBJ databases">
        <title>Genomic Encyclopedia of Type Strains, Phase V (KMG-V): Genome sequencing to study the core and pangenomes of soil and plant-associated prokaryotes.</title>
        <authorList>
            <person name="Whitman W."/>
        </authorList>
    </citation>
    <scope>NUCLEOTIDE SEQUENCE</scope>
    <source>
        <strain evidence="2">SP3012</strain>
    </source>
</reference>
<dbReference type="EMBL" id="JANUBF010000030">
    <property type="protein sequence ID" value="MCS4037939.1"/>
    <property type="molecule type" value="Genomic_DNA"/>
</dbReference>
<evidence type="ECO:0000313" key="2">
    <source>
        <dbReference type="EMBL" id="MCS4037939.1"/>
    </source>
</evidence>
<feature type="compositionally biased region" description="Basic and acidic residues" evidence="1">
    <location>
        <begin position="276"/>
        <end position="302"/>
    </location>
</feature>
<organism evidence="2 3">
    <name type="scientific">Salinibacter ruber</name>
    <dbReference type="NCBI Taxonomy" id="146919"/>
    <lineage>
        <taxon>Bacteria</taxon>
        <taxon>Pseudomonadati</taxon>
        <taxon>Rhodothermota</taxon>
        <taxon>Rhodothermia</taxon>
        <taxon>Rhodothermales</taxon>
        <taxon>Salinibacteraceae</taxon>
        <taxon>Salinibacter</taxon>
    </lineage>
</organism>
<evidence type="ECO:0000256" key="1">
    <source>
        <dbReference type="SAM" id="MobiDB-lite"/>
    </source>
</evidence>
<feature type="compositionally biased region" description="Basic and acidic residues" evidence="1">
    <location>
        <begin position="107"/>
        <end position="126"/>
    </location>
</feature>
<comment type="caution">
    <text evidence="2">The sequence shown here is derived from an EMBL/GenBank/DDBJ whole genome shotgun (WGS) entry which is preliminary data.</text>
</comment>
<proteinExistence type="predicted"/>
<feature type="region of interest" description="Disordered" evidence="1">
    <location>
        <begin position="276"/>
        <end position="314"/>
    </location>
</feature>
<dbReference type="AlphaFoldDB" id="A0A9X2UPT7"/>